<name>A0A024CH93_9SYNE</name>
<sequence>MCQGGESLSQPTLALLPLTVFIISHNLQIEDPAVPAVSADQLARLLTESCTSIQSVEVLDHSHWVLRIESDQQAEVLAQNLVDGWRVMREVSGHASNHKVIALGGRKDSDSFGNSPLQKGFWGVDVVETRNVEAFLQAINWEGLKSSRPPDAVFEIFSGV</sequence>
<protein>
    <submittedName>
        <fullName evidence="1">Uncharacterized protein</fullName>
    </submittedName>
</protein>
<dbReference type="Pfam" id="PF10847">
    <property type="entry name" value="DUF2656"/>
    <property type="match status" value="1"/>
</dbReference>
<organism evidence="1">
    <name type="scientific">uncultured Synechococcus sp</name>
    <dbReference type="NCBI Taxonomy" id="154535"/>
    <lineage>
        <taxon>Bacteria</taxon>
        <taxon>Bacillati</taxon>
        <taxon>Cyanobacteriota</taxon>
        <taxon>Cyanophyceae</taxon>
        <taxon>Synechococcales</taxon>
        <taxon>Synechococcaceae</taxon>
        <taxon>Synechococcus</taxon>
        <taxon>environmental samples</taxon>
    </lineage>
</organism>
<reference evidence="1" key="1">
    <citation type="journal article" date="2014" name="FEMS Microbiol. Ecol.">
        <title>Development of a targeted metagenomic approach to study a genomic region involved in light harvesting in marine Synechococcus.</title>
        <authorList>
            <person name="Humily F."/>
            <person name="Farrant G.K."/>
            <person name="Marie D."/>
            <person name="Perennou M."/>
            <person name="Mazard S."/>
            <person name="Labadie K."/>
            <person name="Aury J.-M."/>
            <person name="Wincker P."/>
            <person name="Nicolas Segui A."/>
            <person name="Scanlan D.J."/>
            <person name="Garczarek L."/>
        </authorList>
    </citation>
    <scope>NUCLEOTIDE SEQUENCE</scope>
</reference>
<gene>
    <name evidence="1" type="primary">unk12</name>
</gene>
<evidence type="ECO:0000313" key="1">
    <source>
        <dbReference type="EMBL" id="AHZ33998.1"/>
    </source>
</evidence>
<dbReference type="InterPro" id="IPR020325">
    <property type="entry name" value="Uncharacterised_16.1kDa"/>
</dbReference>
<dbReference type="AlphaFoldDB" id="A0A024CH93"/>
<accession>A0A024CH93</accession>
<proteinExistence type="predicted"/>
<dbReference type="EMBL" id="KF846547">
    <property type="protein sequence ID" value="AHZ33998.1"/>
    <property type="molecule type" value="Genomic_DNA"/>
</dbReference>